<proteinExistence type="predicted"/>
<gene>
    <name evidence="2" type="ORF">UY3_07160</name>
</gene>
<feature type="region of interest" description="Disordered" evidence="1">
    <location>
        <begin position="109"/>
        <end position="143"/>
    </location>
</feature>
<evidence type="ECO:0000313" key="2">
    <source>
        <dbReference type="EMBL" id="EMP35674.1"/>
    </source>
</evidence>
<organism evidence="2 3">
    <name type="scientific">Chelonia mydas</name>
    <name type="common">Green sea-turtle</name>
    <name type="synonym">Chelonia agassizi</name>
    <dbReference type="NCBI Taxonomy" id="8469"/>
    <lineage>
        <taxon>Eukaryota</taxon>
        <taxon>Metazoa</taxon>
        <taxon>Chordata</taxon>
        <taxon>Craniata</taxon>
        <taxon>Vertebrata</taxon>
        <taxon>Euteleostomi</taxon>
        <taxon>Archelosauria</taxon>
        <taxon>Testudinata</taxon>
        <taxon>Testudines</taxon>
        <taxon>Cryptodira</taxon>
        <taxon>Durocryptodira</taxon>
        <taxon>Americhelydia</taxon>
        <taxon>Chelonioidea</taxon>
        <taxon>Cheloniidae</taxon>
        <taxon>Chelonia</taxon>
    </lineage>
</organism>
<evidence type="ECO:0000313" key="3">
    <source>
        <dbReference type="Proteomes" id="UP000031443"/>
    </source>
</evidence>
<accession>M7BER5</accession>
<evidence type="ECO:0000256" key="1">
    <source>
        <dbReference type="SAM" id="MobiDB-lite"/>
    </source>
</evidence>
<dbReference type="EMBL" id="KB527912">
    <property type="protein sequence ID" value="EMP35674.1"/>
    <property type="molecule type" value="Genomic_DNA"/>
</dbReference>
<protein>
    <submittedName>
        <fullName evidence="2">Uncharacterized protein</fullName>
    </submittedName>
</protein>
<name>M7BER5_CHEMY</name>
<reference evidence="3" key="1">
    <citation type="journal article" date="2013" name="Nat. Genet.">
        <title>The draft genomes of soft-shell turtle and green sea turtle yield insights into the development and evolution of the turtle-specific body plan.</title>
        <authorList>
            <person name="Wang Z."/>
            <person name="Pascual-Anaya J."/>
            <person name="Zadissa A."/>
            <person name="Li W."/>
            <person name="Niimura Y."/>
            <person name="Huang Z."/>
            <person name="Li C."/>
            <person name="White S."/>
            <person name="Xiong Z."/>
            <person name="Fang D."/>
            <person name="Wang B."/>
            <person name="Ming Y."/>
            <person name="Chen Y."/>
            <person name="Zheng Y."/>
            <person name="Kuraku S."/>
            <person name="Pignatelli M."/>
            <person name="Herrero J."/>
            <person name="Beal K."/>
            <person name="Nozawa M."/>
            <person name="Li Q."/>
            <person name="Wang J."/>
            <person name="Zhang H."/>
            <person name="Yu L."/>
            <person name="Shigenobu S."/>
            <person name="Wang J."/>
            <person name="Liu J."/>
            <person name="Flicek P."/>
            <person name="Searle S."/>
            <person name="Wang J."/>
            <person name="Kuratani S."/>
            <person name="Yin Y."/>
            <person name="Aken B."/>
            <person name="Zhang G."/>
            <person name="Irie N."/>
        </authorList>
    </citation>
    <scope>NUCLEOTIDE SEQUENCE [LARGE SCALE GENOMIC DNA]</scope>
</reference>
<dbReference type="AlphaFoldDB" id="M7BER5"/>
<feature type="compositionally biased region" description="Polar residues" evidence="1">
    <location>
        <begin position="19"/>
        <end position="30"/>
    </location>
</feature>
<sequence length="238" mass="26543">MTGSKGYHVTPLRTPPLPSTAQSAAPPQKSQCHIEEAMNPCFVPRTHILEIVERLRGNMDSFTNPMRILDFVLTPKAFDHPRRKCCISDCSEEEEGAAMGSSLAQLLMDTPEPDPETQSLVRQTDDHDGLSSLTPLEEEGNHGSWESLVDKLNDDLEALDSVASDSKDEPGPSCFCSTSVQIIDKDTKDDGYVDLRRRLGMELTEPVPRQTDWDFSSEAGFRQKMLIHGNVSQQHQFQ</sequence>
<feature type="region of interest" description="Disordered" evidence="1">
    <location>
        <begin position="1"/>
        <end position="30"/>
    </location>
</feature>
<dbReference type="Proteomes" id="UP000031443">
    <property type="component" value="Unassembled WGS sequence"/>
</dbReference>
<keyword evidence="3" id="KW-1185">Reference proteome</keyword>